<evidence type="ECO:0000313" key="6">
    <source>
        <dbReference type="Proteomes" id="UP000635387"/>
    </source>
</evidence>
<proteinExistence type="predicted"/>
<evidence type="ECO:0000256" key="1">
    <source>
        <dbReference type="SAM" id="MobiDB-lite"/>
    </source>
</evidence>
<dbReference type="Proteomes" id="UP000635387">
    <property type="component" value="Unassembled WGS sequence"/>
</dbReference>
<accession>A0ABQ3M0H6</accession>
<dbReference type="RefSeq" id="WP_191257996.1">
    <property type="nucleotide sequence ID" value="NZ_BNAY01000008.1"/>
</dbReference>
<dbReference type="EMBL" id="BNAY01000008">
    <property type="protein sequence ID" value="GHH29829.1"/>
    <property type="molecule type" value="Genomic_DNA"/>
</dbReference>
<evidence type="ECO:0000313" key="5">
    <source>
        <dbReference type="EMBL" id="GHH29829.1"/>
    </source>
</evidence>
<dbReference type="Pfam" id="PF21959">
    <property type="entry name" value="DUF6923"/>
    <property type="match status" value="1"/>
</dbReference>
<feature type="compositionally biased region" description="Pro residues" evidence="1">
    <location>
        <begin position="287"/>
        <end position="314"/>
    </location>
</feature>
<dbReference type="InterPro" id="IPR011044">
    <property type="entry name" value="Quino_amine_DH_bsu"/>
</dbReference>
<feature type="region of interest" description="Disordered" evidence="1">
    <location>
        <begin position="260"/>
        <end position="390"/>
    </location>
</feature>
<feature type="signal peptide" evidence="3">
    <location>
        <begin position="1"/>
        <end position="33"/>
    </location>
</feature>
<feature type="chain" id="PRO_5046651191" description="DUF6923 domain-containing protein" evidence="3">
    <location>
        <begin position="34"/>
        <end position="412"/>
    </location>
</feature>
<keyword evidence="2" id="KW-1133">Transmembrane helix</keyword>
<dbReference type="PANTHER" id="PTHR48148:SF2">
    <property type="entry name" value="PA14 DOMAIN-CONTAINING PROTEIN"/>
    <property type="match status" value="1"/>
</dbReference>
<dbReference type="SUPFAM" id="SSF50969">
    <property type="entry name" value="YVTN repeat-like/Quinoprotein amine dehydrogenase"/>
    <property type="match status" value="1"/>
</dbReference>
<sequence>MGTVDGVTRAAATAAVAGLVGASALLAPMAARAAESCLVVQAETGSYGKTKLRWLDVGSGTTSRVTEPGYRLNALGYSATRDLVFGVAEGLSRGAHAVTIDRDGRTQDLGPITRAGNRLPAWSPVAGVTAGAIGGNSWYLLRNGTLYTVDLTPGERYLRVIKTVFLRPITLAHDVNDFAYHNGLLYGVSTTWRGKGAVITIDPASGKVIEAEDARFPPADIYGSVVLARDGALYALANRIGGRSVLYRLDWGGQVTEVRSGPPLAGSDAAGCLTAPEVPEPPKPEPPKPTPTPTPNPTPTPTPAPTPSPSPGPTSSPSLTPTSSPRPSPSPTPSSPSPSPSPTPRSQSPTSEVVPPLAPVPKPSRAAAPKERKPAAQTDSHARTKEKRRWGLTALVLILGGGAAAGAVRRAR</sequence>
<organism evidence="5 6">
    <name type="scientific">Amycolatopsis oliviviridis</name>
    <dbReference type="NCBI Taxonomy" id="1471590"/>
    <lineage>
        <taxon>Bacteria</taxon>
        <taxon>Bacillati</taxon>
        <taxon>Actinomycetota</taxon>
        <taxon>Actinomycetes</taxon>
        <taxon>Pseudonocardiales</taxon>
        <taxon>Pseudonocardiaceae</taxon>
        <taxon>Amycolatopsis</taxon>
    </lineage>
</organism>
<comment type="caution">
    <text evidence="5">The sequence shown here is derived from an EMBL/GenBank/DDBJ whole genome shotgun (WGS) entry which is preliminary data.</text>
</comment>
<feature type="compositionally biased region" description="Pro residues" evidence="1">
    <location>
        <begin position="324"/>
        <end position="343"/>
    </location>
</feature>
<keyword evidence="2" id="KW-0812">Transmembrane</keyword>
<evidence type="ECO:0000259" key="4">
    <source>
        <dbReference type="Pfam" id="PF21959"/>
    </source>
</evidence>
<name>A0ABQ3M0H6_9PSEU</name>
<reference evidence="6" key="1">
    <citation type="journal article" date="2019" name="Int. J. Syst. Evol. Microbiol.">
        <title>The Global Catalogue of Microorganisms (GCM) 10K type strain sequencing project: providing services to taxonomists for standard genome sequencing and annotation.</title>
        <authorList>
            <consortium name="The Broad Institute Genomics Platform"/>
            <consortium name="The Broad Institute Genome Sequencing Center for Infectious Disease"/>
            <person name="Wu L."/>
            <person name="Ma J."/>
        </authorList>
    </citation>
    <scope>NUCLEOTIDE SEQUENCE [LARGE SCALE GENOMIC DNA]</scope>
    <source>
        <strain evidence="6">CGMCC 4.7683</strain>
    </source>
</reference>
<keyword evidence="3" id="KW-0732">Signal</keyword>
<keyword evidence="6" id="KW-1185">Reference proteome</keyword>
<dbReference type="InterPro" id="IPR054215">
    <property type="entry name" value="DUF6923"/>
</dbReference>
<evidence type="ECO:0000256" key="2">
    <source>
        <dbReference type="SAM" id="Phobius"/>
    </source>
</evidence>
<keyword evidence="2" id="KW-0472">Membrane</keyword>
<evidence type="ECO:0000256" key="3">
    <source>
        <dbReference type="SAM" id="SignalP"/>
    </source>
</evidence>
<protein>
    <recommendedName>
        <fullName evidence="4">DUF6923 domain-containing protein</fullName>
    </recommendedName>
</protein>
<feature type="transmembrane region" description="Helical" evidence="2">
    <location>
        <begin position="390"/>
        <end position="408"/>
    </location>
</feature>
<gene>
    <name evidence="5" type="ORF">GCM10017790_62640</name>
</gene>
<dbReference type="PANTHER" id="PTHR48148">
    <property type="entry name" value="KERATINOCYTE PROLINE-RICH PROTEIN"/>
    <property type="match status" value="1"/>
</dbReference>
<feature type="domain" description="DUF6923" evidence="4">
    <location>
        <begin position="69"/>
        <end position="242"/>
    </location>
</feature>
<dbReference type="PRINTS" id="PR01217">
    <property type="entry name" value="PRICHEXTENSN"/>
</dbReference>